<evidence type="ECO:0000313" key="3">
    <source>
        <dbReference type="Proteomes" id="UP000279284"/>
    </source>
</evidence>
<keyword evidence="1" id="KW-0472">Membrane</keyword>
<dbReference type="Pfam" id="PF10993">
    <property type="entry name" value="DUF2818"/>
    <property type="match status" value="1"/>
</dbReference>
<dbReference type="KEGG" id="nci:NCTC10296_00957"/>
<keyword evidence="1" id="KW-1133">Transmembrane helix</keyword>
<evidence type="ECO:0000256" key="1">
    <source>
        <dbReference type="SAM" id="Phobius"/>
    </source>
</evidence>
<evidence type="ECO:0000313" key="2">
    <source>
        <dbReference type="EMBL" id="VEF00637.1"/>
    </source>
</evidence>
<gene>
    <name evidence="2" type="ORF">NCTC10296_00957</name>
</gene>
<accession>A0A3S4QTQ8</accession>
<dbReference type="EMBL" id="LR134313">
    <property type="protein sequence ID" value="VEF00637.1"/>
    <property type="molecule type" value="Genomic_DNA"/>
</dbReference>
<feature type="transmembrane region" description="Helical" evidence="1">
    <location>
        <begin position="53"/>
        <end position="70"/>
    </location>
</feature>
<name>A0A3S4QTQ8_9NEIS</name>
<feature type="transmembrane region" description="Helical" evidence="1">
    <location>
        <begin position="12"/>
        <end position="33"/>
    </location>
</feature>
<keyword evidence="3" id="KW-1185">Reference proteome</keyword>
<dbReference type="Proteomes" id="UP000279284">
    <property type="component" value="Chromosome"/>
</dbReference>
<proteinExistence type="predicted"/>
<dbReference type="AlphaFoldDB" id="A0A3S4QTQ8"/>
<dbReference type="InterPro" id="IPR016768">
    <property type="entry name" value="UCP019883"/>
</dbReference>
<protein>
    <submittedName>
        <fullName evidence="2">Putative inner membrane protein</fullName>
    </submittedName>
</protein>
<sequence>MNNACLKRKAYGIMNASMYILLVLALIFANAPFLTQRWFGLIKLKRKHFGHHLVELAAGFGFTAFLAFFLENRSGTVHPQGWEFYAVVVCLYLVFAFPCFVWRYFWHAKNQD</sequence>
<organism evidence="2 3">
    <name type="scientific">Neisseria canis</name>
    <dbReference type="NCBI Taxonomy" id="493"/>
    <lineage>
        <taxon>Bacteria</taxon>
        <taxon>Pseudomonadati</taxon>
        <taxon>Pseudomonadota</taxon>
        <taxon>Betaproteobacteria</taxon>
        <taxon>Neisseriales</taxon>
        <taxon>Neisseriaceae</taxon>
        <taxon>Neisseria</taxon>
    </lineage>
</organism>
<feature type="transmembrane region" description="Helical" evidence="1">
    <location>
        <begin position="82"/>
        <end position="106"/>
    </location>
</feature>
<reference evidence="2 3" key="1">
    <citation type="submission" date="2018-12" db="EMBL/GenBank/DDBJ databases">
        <authorList>
            <consortium name="Pathogen Informatics"/>
        </authorList>
    </citation>
    <scope>NUCLEOTIDE SEQUENCE [LARGE SCALE GENOMIC DNA]</scope>
    <source>
        <strain evidence="2 3">NCTC10296</strain>
    </source>
</reference>
<dbReference type="STRING" id="493.BWD07_07215"/>
<dbReference type="PIRSF" id="PIRSF019883">
    <property type="entry name" value="UCP019883"/>
    <property type="match status" value="1"/>
</dbReference>
<keyword evidence="1" id="KW-0812">Transmembrane</keyword>